<dbReference type="EMBL" id="LJVA01000028">
    <property type="protein sequence ID" value="KPL10319.1"/>
    <property type="molecule type" value="Genomic_DNA"/>
</dbReference>
<evidence type="ECO:0000313" key="2">
    <source>
        <dbReference type="Proteomes" id="UP000051035"/>
    </source>
</evidence>
<protein>
    <submittedName>
        <fullName evidence="1">Uncharacterized protein</fullName>
    </submittedName>
</protein>
<comment type="caution">
    <text evidence="1">The sequence shown here is derived from an EMBL/GenBank/DDBJ whole genome shotgun (WGS) entry which is preliminary data.</text>
</comment>
<dbReference type="AlphaFoldDB" id="A0A0S8JKP5"/>
<accession>A0A0S8JKP5</accession>
<organism evidence="1 2">
    <name type="scientific">candidate division TA06 bacterium SM1_40</name>
    <dbReference type="NCBI Taxonomy" id="1703773"/>
    <lineage>
        <taxon>Bacteria</taxon>
        <taxon>Bacteria division TA06</taxon>
    </lineage>
</organism>
<gene>
    <name evidence="1" type="ORF">AMJ71_03460</name>
</gene>
<proteinExistence type="predicted"/>
<dbReference type="Proteomes" id="UP000051035">
    <property type="component" value="Unassembled WGS sequence"/>
</dbReference>
<name>A0A0S8JKP5_UNCT6</name>
<sequence length="248" mass="27427">MEYMDSGGSVYLEGNDFGYLHAYDPLYPYFGCIYVGDGNYSFNVDHLYGQPETILDGFHLRYMYGLEPDYYVDEIAADEGTILFLCQQNKGRAVNWDGAEHDYRAIHSTFVFGAMIDQMPPDTKQEVMAVYLDYLLPEVVIDLAPQATTVPQGGTLSYVAGLTNRTDEVQMVWGRANVYLPNGNPFPGNPVVPPTPVTLNPGATVTVNYSHPVPAGAPLGVYTYEVQVGVPPANLIDDDRFEFEIVAP</sequence>
<reference evidence="1 2" key="1">
    <citation type="journal article" date="2015" name="Microbiome">
        <title>Genomic resolution of linkages in carbon, nitrogen, and sulfur cycling among widespread estuary sediment bacteria.</title>
        <authorList>
            <person name="Baker B.J."/>
            <person name="Lazar C.S."/>
            <person name="Teske A.P."/>
            <person name="Dick G.J."/>
        </authorList>
    </citation>
    <scope>NUCLEOTIDE SEQUENCE [LARGE SCALE GENOMIC DNA]</scope>
    <source>
        <strain evidence="1">SM1_40</strain>
    </source>
</reference>
<evidence type="ECO:0000313" key="1">
    <source>
        <dbReference type="EMBL" id="KPL10319.1"/>
    </source>
</evidence>